<keyword evidence="9" id="KW-0966">Cell projection</keyword>
<dbReference type="RefSeq" id="XP_014669415.1">
    <property type="nucleotide sequence ID" value="XM_014813929.1"/>
</dbReference>
<evidence type="ECO:0000256" key="7">
    <source>
        <dbReference type="ARBA" id="ARBA00022989"/>
    </source>
</evidence>
<feature type="transmembrane region" description="Helical" evidence="13">
    <location>
        <begin position="98"/>
        <end position="115"/>
    </location>
</feature>
<evidence type="ECO:0000256" key="11">
    <source>
        <dbReference type="ARBA" id="ARBA00034111"/>
    </source>
</evidence>
<dbReference type="PANTHER" id="PTHR13314:SF2">
    <property type="entry name" value="CALCIUM CHANNEL FLOWER HOMOLOG"/>
    <property type="match status" value="1"/>
</dbReference>
<keyword evidence="14" id="KW-1185">Reference proteome</keyword>
<evidence type="ECO:0000256" key="9">
    <source>
        <dbReference type="ARBA" id="ARBA00023273"/>
    </source>
</evidence>
<sequence length="197" mass="21260">MGQAASSAVVAAKEDQNDSNPEVAWWCKLIARGLATLGAIIAIFTGIWALVTLTPLCLVAGIWQVLLGCMVLMFECPYCCLFFSLVKKVSAFADKRTYWQKALIYVLTALVPICMCFGASTMFGSGCVFAAGVFYGLMALGKKGDRVEMAAKASNASKDKDNVDVEMNAQLIETVGRVAAQQISQHAYAQSGPYRQF</sequence>
<evidence type="ECO:0000256" key="1">
    <source>
        <dbReference type="ARBA" id="ARBA00004644"/>
    </source>
</evidence>
<evidence type="ECO:0000256" key="6">
    <source>
        <dbReference type="ARBA" id="ARBA00022692"/>
    </source>
</evidence>
<evidence type="ECO:0000313" key="14">
    <source>
        <dbReference type="Proteomes" id="UP000695022"/>
    </source>
</evidence>
<comment type="subcellular location">
    <subcellularLocation>
        <location evidence="1">Cytoplasmic vesicle</location>
        <location evidence="1">Secretory vesicle</location>
        <location evidence="1">Synaptic vesicle membrane</location>
        <topology evidence="1">Multi-pass membrane protein</topology>
    </subcellularLocation>
    <subcellularLocation>
        <location evidence="11">Presynaptic cell membrane</location>
    </subcellularLocation>
</comment>
<keyword evidence="4" id="KW-0109">Calcium transport</keyword>
<dbReference type="PANTHER" id="PTHR13314">
    <property type="entry name" value="CALCIUM CHANNEL FLOWER HOMOLOG"/>
    <property type="match status" value="1"/>
</dbReference>
<keyword evidence="4" id="KW-0813">Transport</keyword>
<evidence type="ECO:0000313" key="15">
    <source>
        <dbReference type="RefSeq" id="XP_014669414.1"/>
    </source>
</evidence>
<evidence type="ECO:0000256" key="10">
    <source>
        <dbReference type="ARBA" id="ARBA00023329"/>
    </source>
</evidence>
<name>A0ABM1EB43_PRICU</name>
<feature type="transmembrane region" description="Helical" evidence="13">
    <location>
        <begin position="62"/>
        <end position="86"/>
    </location>
</feature>
<evidence type="ECO:0000256" key="5">
    <source>
        <dbReference type="ARBA" id="ARBA00022673"/>
    </source>
</evidence>
<dbReference type="Pfam" id="PF10233">
    <property type="entry name" value="Cg6151-P"/>
    <property type="match status" value="1"/>
</dbReference>
<keyword evidence="5" id="KW-0107">Calcium channel</keyword>
<keyword evidence="4" id="KW-0106">Calcium</keyword>
<evidence type="ECO:0000313" key="16">
    <source>
        <dbReference type="RefSeq" id="XP_014669415.1"/>
    </source>
</evidence>
<keyword evidence="4" id="KW-0406">Ion transport</keyword>
<keyword evidence="8 13" id="KW-0472">Membrane</keyword>
<dbReference type="SMART" id="SM01077">
    <property type="entry name" value="Cg6151-P"/>
    <property type="match status" value="1"/>
</dbReference>
<keyword evidence="5" id="KW-0407">Ion channel</keyword>
<accession>A0ABM1EB43</accession>
<protein>
    <recommendedName>
        <fullName evidence="3">Calcium channel flower</fullName>
    </recommendedName>
</protein>
<evidence type="ECO:0000256" key="2">
    <source>
        <dbReference type="ARBA" id="ARBA00010023"/>
    </source>
</evidence>
<dbReference type="Proteomes" id="UP000695022">
    <property type="component" value="Unplaced"/>
</dbReference>
<dbReference type="RefSeq" id="XP_014669414.1">
    <property type="nucleotide sequence ID" value="XM_014813928.1"/>
</dbReference>
<keyword evidence="6 13" id="KW-0812">Transmembrane</keyword>
<comment type="similarity">
    <text evidence="2">Belongs to the calcium channel flower family.</text>
</comment>
<proteinExistence type="inferred from homology"/>
<organism evidence="14 15">
    <name type="scientific">Priapulus caudatus</name>
    <name type="common">Priapulid worm</name>
    <dbReference type="NCBI Taxonomy" id="37621"/>
    <lineage>
        <taxon>Eukaryota</taxon>
        <taxon>Metazoa</taxon>
        <taxon>Ecdysozoa</taxon>
        <taxon>Scalidophora</taxon>
        <taxon>Priapulida</taxon>
        <taxon>Priapulimorpha</taxon>
        <taxon>Priapulimorphida</taxon>
        <taxon>Priapulidae</taxon>
        <taxon>Priapulus</taxon>
    </lineage>
</organism>
<evidence type="ECO:0000256" key="8">
    <source>
        <dbReference type="ARBA" id="ARBA00023136"/>
    </source>
</evidence>
<keyword evidence="7 13" id="KW-1133">Transmembrane helix</keyword>
<feature type="transmembrane region" description="Helical" evidence="13">
    <location>
        <begin position="29"/>
        <end position="50"/>
    </location>
</feature>
<evidence type="ECO:0000256" key="12">
    <source>
        <dbReference type="ARBA" id="ARBA00046506"/>
    </source>
</evidence>
<evidence type="ECO:0000256" key="13">
    <source>
        <dbReference type="SAM" id="Phobius"/>
    </source>
</evidence>
<dbReference type="InterPro" id="IPR019365">
    <property type="entry name" value="TVP18/Ca-channel_flower"/>
</dbReference>
<keyword evidence="10" id="KW-0968">Cytoplasmic vesicle</keyword>
<evidence type="ECO:0000256" key="3">
    <source>
        <dbReference type="ARBA" id="ARBA00016120"/>
    </source>
</evidence>
<evidence type="ECO:0000256" key="4">
    <source>
        <dbReference type="ARBA" id="ARBA00022568"/>
    </source>
</evidence>
<dbReference type="GeneID" id="106810550"/>
<reference evidence="15 16" key="1">
    <citation type="submission" date="2025-05" db="UniProtKB">
        <authorList>
            <consortium name="RefSeq"/>
        </authorList>
    </citation>
    <scope>IDENTIFICATION</scope>
</reference>
<gene>
    <name evidence="15 16" type="primary">LOC106810550</name>
</gene>
<comment type="subunit">
    <text evidence="12">Homomultimer. Associates with the dally/ magu complex.</text>
</comment>